<name>A0A4Y7U2C2_COPMI</name>
<keyword evidence="3" id="KW-1185">Reference proteome</keyword>
<dbReference type="InterPro" id="IPR041524">
    <property type="entry name" value="GH131_N"/>
</dbReference>
<reference evidence="2 3" key="1">
    <citation type="journal article" date="2019" name="Nat. Ecol. Evol.">
        <title>Megaphylogeny resolves global patterns of mushroom evolution.</title>
        <authorList>
            <person name="Varga T."/>
            <person name="Krizsan K."/>
            <person name="Foldi C."/>
            <person name="Dima B."/>
            <person name="Sanchez-Garcia M."/>
            <person name="Sanchez-Ramirez S."/>
            <person name="Szollosi G.J."/>
            <person name="Szarkandi J.G."/>
            <person name="Papp V."/>
            <person name="Albert L."/>
            <person name="Andreopoulos W."/>
            <person name="Angelini C."/>
            <person name="Antonin V."/>
            <person name="Barry K.W."/>
            <person name="Bougher N.L."/>
            <person name="Buchanan P."/>
            <person name="Buyck B."/>
            <person name="Bense V."/>
            <person name="Catcheside P."/>
            <person name="Chovatia M."/>
            <person name="Cooper J."/>
            <person name="Damon W."/>
            <person name="Desjardin D."/>
            <person name="Finy P."/>
            <person name="Geml J."/>
            <person name="Haridas S."/>
            <person name="Hughes K."/>
            <person name="Justo A."/>
            <person name="Karasinski D."/>
            <person name="Kautmanova I."/>
            <person name="Kiss B."/>
            <person name="Kocsube S."/>
            <person name="Kotiranta H."/>
            <person name="LaButti K.M."/>
            <person name="Lechner B.E."/>
            <person name="Liimatainen K."/>
            <person name="Lipzen A."/>
            <person name="Lukacs Z."/>
            <person name="Mihaltcheva S."/>
            <person name="Morgado L.N."/>
            <person name="Niskanen T."/>
            <person name="Noordeloos M.E."/>
            <person name="Ohm R.A."/>
            <person name="Ortiz-Santana B."/>
            <person name="Ovrebo C."/>
            <person name="Racz N."/>
            <person name="Riley R."/>
            <person name="Savchenko A."/>
            <person name="Shiryaev A."/>
            <person name="Soop K."/>
            <person name="Spirin V."/>
            <person name="Szebenyi C."/>
            <person name="Tomsovsky M."/>
            <person name="Tulloss R.E."/>
            <person name="Uehling J."/>
            <person name="Grigoriev I.V."/>
            <person name="Vagvolgyi C."/>
            <person name="Papp T."/>
            <person name="Martin F.M."/>
            <person name="Miettinen O."/>
            <person name="Hibbett D.S."/>
            <person name="Nagy L.G."/>
        </authorList>
    </citation>
    <scope>NUCLEOTIDE SEQUENCE [LARGE SCALE GENOMIC DNA]</scope>
    <source>
        <strain evidence="2 3">FP101781</strain>
    </source>
</reference>
<dbReference type="PANTHER" id="PTHR34612:SF2">
    <property type="entry name" value="GLYCOSIDE HYDROLASE 131 CATALYTIC N-TERMINAL DOMAIN-CONTAINING PROTEIN"/>
    <property type="match status" value="1"/>
</dbReference>
<gene>
    <name evidence="2" type="ORF">FA13DRAFT_1784590</name>
</gene>
<proteinExistence type="predicted"/>
<comment type="caution">
    <text evidence="2">The sequence shown here is derived from an EMBL/GenBank/DDBJ whole genome shotgun (WGS) entry which is preliminary data.</text>
</comment>
<dbReference type="Proteomes" id="UP000298030">
    <property type="component" value="Unassembled WGS sequence"/>
</dbReference>
<dbReference type="OrthoDB" id="5283326at2759"/>
<dbReference type="AlphaFoldDB" id="A0A4Y7U2C2"/>
<feature type="domain" description="Glycoside hydrolase 131 catalytic N-terminal" evidence="1">
    <location>
        <begin position="6"/>
        <end position="294"/>
    </location>
</feature>
<accession>A0A4Y7U2C2</accession>
<sequence length="305" mass="33411">MVQSKVVWDGRAPLDYGPLQLDTSSGPYLTVVKGSKPASLYTHVMAPNDITATPLWTERLHPDAAFPAIATEQTLRVFIGNTSIFVPGGSGVPQTGFRRTELIAQVNGSTATARAELCKGRKAYHFSMLMETLKPLDLIHEYQVVFVEPSDGSHVFGVQLGSPFTNPTGRLPSKDAGHIKILDHALNVIYKTPFRDETWHNFAVIVDWDKKTLQVFFSPNEHALKPVSPKKKNPTVPDGEAGSGDFHIGILKLPLVDKRDPPEVRGDVVHYGIQEGTVEGMMFSGVFVEDLDDGLSLGNGEKLRV</sequence>
<organism evidence="2 3">
    <name type="scientific">Coprinellus micaceus</name>
    <name type="common">Glistening ink-cap mushroom</name>
    <name type="synonym">Coprinus micaceus</name>
    <dbReference type="NCBI Taxonomy" id="71717"/>
    <lineage>
        <taxon>Eukaryota</taxon>
        <taxon>Fungi</taxon>
        <taxon>Dikarya</taxon>
        <taxon>Basidiomycota</taxon>
        <taxon>Agaricomycotina</taxon>
        <taxon>Agaricomycetes</taxon>
        <taxon>Agaricomycetidae</taxon>
        <taxon>Agaricales</taxon>
        <taxon>Agaricineae</taxon>
        <taxon>Psathyrellaceae</taxon>
        <taxon>Coprinellus</taxon>
    </lineage>
</organism>
<dbReference type="EMBL" id="QPFP01000001">
    <property type="protein sequence ID" value="TEB39942.1"/>
    <property type="molecule type" value="Genomic_DNA"/>
</dbReference>
<evidence type="ECO:0000259" key="1">
    <source>
        <dbReference type="Pfam" id="PF18271"/>
    </source>
</evidence>
<dbReference type="PANTHER" id="PTHR34612">
    <property type="entry name" value="GH131_N DOMAIN-CONTAINING PROTEIN"/>
    <property type="match status" value="1"/>
</dbReference>
<evidence type="ECO:0000313" key="3">
    <source>
        <dbReference type="Proteomes" id="UP000298030"/>
    </source>
</evidence>
<dbReference type="Gene3D" id="2.60.120.1160">
    <property type="match status" value="1"/>
</dbReference>
<dbReference type="Pfam" id="PF18271">
    <property type="entry name" value="GH131_N"/>
    <property type="match status" value="1"/>
</dbReference>
<dbReference type="STRING" id="71717.A0A4Y7U2C2"/>
<protein>
    <recommendedName>
        <fullName evidence="1">Glycoside hydrolase 131 catalytic N-terminal domain-containing protein</fullName>
    </recommendedName>
</protein>
<evidence type="ECO:0000313" key="2">
    <source>
        <dbReference type="EMBL" id="TEB39942.1"/>
    </source>
</evidence>